<evidence type="ECO:0000256" key="1">
    <source>
        <dbReference type="SAM" id="Coils"/>
    </source>
</evidence>
<feature type="coiled-coil region" evidence="1">
    <location>
        <begin position="189"/>
        <end position="219"/>
    </location>
</feature>
<protein>
    <submittedName>
        <fullName evidence="3">Uncharacterized protein</fullName>
    </submittedName>
</protein>
<dbReference type="AlphaFoldDB" id="A0A0D2H6U3"/>
<accession>A0A0D2H6U3</accession>
<proteinExistence type="predicted"/>
<dbReference type="PANTHER" id="PTHR45615">
    <property type="entry name" value="MYOSIN HEAVY CHAIN, NON-MUSCLE"/>
    <property type="match status" value="1"/>
</dbReference>
<dbReference type="RefSeq" id="XP_016631708.1">
    <property type="nucleotide sequence ID" value="XM_016776863.1"/>
</dbReference>
<name>A0A0D2H6U3_9EURO</name>
<keyword evidence="4" id="KW-1185">Reference proteome</keyword>
<dbReference type="VEuPathDB" id="FungiDB:Z520_06362"/>
<feature type="coiled-coil region" evidence="1">
    <location>
        <begin position="336"/>
        <end position="363"/>
    </location>
</feature>
<feature type="coiled-coil region" evidence="1">
    <location>
        <begin position="471"/>
        <end position="575"/>
    </location>
</feature>
<dbReference type="GO" id="GO:0016460">
    <property type="term" value="C:myosin II complex"/>
    <property type="evidence" value="ECO:0007669"/>
    <property type="project" value="TreeGrafter"/>
</dbReference>
<dbReference type="OrthoDB" id="4161150at2759"/>
<keyword evidence="1" id="KW-0175">Coiled coil</keyword>
<dbReference type="GO" id="GO:0032982">
    <property type="term" value="C:myosin filament"/>
    <property type="evidence" value="ECO:0007669"/>
    <property type="project" value="TreeGrafter"/>
</dbReference>
<reference evidence="3 4" key="1">
    <citation type="submission" date="2015-01" db="EMBL/GenBank/DDBJ databases">
        <title>The Genome Sequence of Fonsecaea multimorphosa CBS 102226.</title>
        <authorList>
            <consortium name="The Broad Institute Genomics Platform"/>
            <person name="Cuomo C."/>
            <person name="de Hoog S."/>
            <person name="Gorbushina A."/>
            <person name="Stielow B."/>
            <person name="Teixiera M."/>
            <person name="Abouelleil A."/>
            <person name="Chapman S.B."/>
            <person name="Priest M."/>
            <person name="Young S.K."/>
            <person name="Wortman J."/>
            <person name="Nusbaum C."/>
            <person name="Birren B."/>
        </authorList>
    </citation>
    <scope>NUCLEOTIDE SEQUENCE [LARGE SCALE GENOMIC DNA]</scope>
    <source>
        <strain evidence="3 4">CBS 102226</strain>
    </source>
</reference>
<sequence length="1272" mass="142623">MPGDFDTPQSLQANIDCRQPEEDADGEATHCSEEARATPAEDTPKALFKNDHVPENNHSYQLPGLRGIQSEEGVSSDEAQFDFAPIQQSNLDHQSMEPPISVHEELSSPGSTPSPEVHTMKRARSVGHRADGIGMGPIHASRVSKSPREYLPRPTQNRQGRPQQDNATTVPQPSEEDLLFLLMSRARETQKALERLEHLEHENENLRELQGQTEAELQQTVKARDEGAQYSDFLSQHLDIFREKYYKLKNWALETNEDCELLQQKASGLQRTLTALAKDKDSLLTQLQEVRCSSGSNSEQMENIRNGVREAKAMAEDSVAVIRQLDAFAMAQDEHLMSEKQRCRKLEAHILHLEQEKNKQNIRLHNQHQATNQSLQDISKQLGALHDERAEENSATARIVECLCQIQSVIDKNLVAKSDLVQLREDCTSVNSSLAKLEGSLSEKVQTAVASLKHDLQHDVSTQVSRLLSEVQSGNVELVEAKAEVARLEGKTEQTHQIIELLREAKREAQRHEAELQDANKSLRNNKEAALTQAEELRTSLRTVTTKWQTACSELEKCKQDKNEAQAEVIDLTISLTEAMWEHNSLQADLVASGDMLSEFAQQNEEQTIEVGVSRSGRDVAKLKQLRNVNARLSNLQSDFDYEIQERLEMDDEMARSKARELQTRQDLEKSRQETTAVTTFHGSLQSQIGELEQKLTGADENARKLEDTLKSLEETMAELERLRQEQSSLQRLKEESVSQIQQIADKSEEIQSLKQQTERLRKISAHLEERAKEKDSLAEENAIIHNDLKSLREQLSEQKDLHEKLQQKTTETTVLESALAAAQIQTARLSELERENSSLKEAVKSLTTDLEQMNEQCLQIAPLQETVGQKDSQIVELQNQIASFSDQTEELKMLRAELEEKEQQQADMQQQILGLEGAISNAKLDGDEANHNLQQRRVADRSGNAKHFHRPQLPQTRPQSSGVDIELLNGETLHLSPANPMASAMNVVPETQLEFQQSPEDPDSLTLPADQGQEDSGSELTPIPSDDWEADLDDVINHGLEPSTWRDDRSRTNVWPKGTSSIRRTHKPTQQAPSSSYGSQSDQMLLDQVSQGGSQVPDDLASSETGPTLVKPDNRARLKQGPSPRKLRSEHRSQSHRPSDSPDPLAESPVHRASTPVVLRERHRPNSAAKRRMEPENDEDKIPPENPKRLKRTAANLEARMSQPATPKQRAEKSSSRGAASFRKSSSGRGGSSSIVGTNAPGPGKSQQRSTKPARKGSRQDKYATRFRAET</sequence>
<feature type="compositionally biased region" description="Basic and acidic residues" evidence="2">
    <location>
        <begin position="1131"/>
        <end position="1141"/>
    </location>
</feature>
<dbReference type="EMBL" id="KN848073">
    <property type="protein sequence ID" value="KIX97585.1"/>
    <property type="molecule type" value="Genomic_DNA"/>
</dbReference>
<evidence type="ECO:0000313" key="4">
    <source>
        <dbReference type="Proteomes" id="UP000053411"/>
    </source>
</evidence>
<feature type="region of interest" description="Disordered" evidence="2">
    <location>
        <begin position="995"/>
        <end position="1272"/>
    </location>
</feature>
<feature type="region of interest" description="Disordered" evidence="2">
    <location>
        <begin position="657"/>
        <end position="677"/>
    </location>
</feature>
<feature type="coiled-coil region" evidence="1">
    <location>
        <begin position="689"/>
        <end position="919"/>
    </location>
</feature>
<dbReference type="GO" id="GO:0005737">
    <property type="term" value="C:cytoplasm"/>
    <property type="evidence" value="ECO:0007669"/>
    <property type="project" value="TreeGrafter"/>
</dbReference>
<feature type="compositionally biased region" description="Basic and acidic residues" evidence="2">
    <location>
        <begin position="1172"/>
        <end position="1189"/>
    </location>
</feature>
<dbReference type="GeneID" id="27712108"/>
<organism evidence="3 4">
    <name type="scientific">Fonsecaea multimorphosa CBS 102226</name>
    <dbReference type="NCBI Taxonomy" id="1442371"/>
    <lineage>
        <taxon>Eukaryota</taxon>
        <taxon>Fungi</taxon>
        <taxon>Dikarya</taxon>
        <taxon>Ascomycota</taxon>
        <taxon>Pezizomycotina</taxon>
        <taxon>Eurotiomycetes</taxon>
        <taxon>Chaetothyriomycetidae</taxon>
        <taxon>Chaetothyriales</taxon>
        <taxon>Herpotrichiellaceae</taxon>
        <taxon>Fonsecaea</taxon>
    </lineage>
</organism>
<feature type="compositionally biased region" description="Basic and acidic residues" evidence="2">
    <location>
        <begin position="657"/>
        <end position="673"/>
    </location>
</feature>
<feature type="compositionally biased region" description="Polar residues" evidence="2">
    <location>
        <begin position="154"/>
        <end position="172"/>
    </location>
</feature>
<gene>
    <name evidence="3" type="ORF">Z520_06362</name>
</gene>
<evidence type="ECO:0000313" key="3">
    <source>
        <dbReference type="EMBL" id="KIX97585.1"/>
    </source>
</evidence>
<feature type="compositionally biased region" description="Basic and acidic residues" evidence="2">
    <location>
        <begin position="27"/>
        <end position="36"/>
    </location>
</feature>
<dbReference type="GO" id="GO:0051015">
    <property type="term" value="F:actin filament binding"/>
    <property type="evidence" value="ECO:0007669"/>
    <property type="project" value="TreeGrafter"/>
</dbReference>
<dbReference type="STRING" id="1442371.A0A0D2H6U3"/>
<dbReference type="GO" id="GO:0000146">
    <property type="term" value="F:microfilament motor activity"/>
    <property type="evidence" value="ECO:0007669"/>
    <property type="project" value="TreeGrafter"/>
</dbReference>
<evidence type="ECO:0000256" key="2">
    <source>
        <dbReference type="SAM" id="MobiDB-lite"/>
    </source>
</evidence>
<feature type="compositionally biased region" description="Basic and acidic residues" evidence="2">
    <location>
        <begin position="42"/>
        <end position="55"/>
    </location>
</feature>
<feature type="region of interest" description="Disordered" evidence="2">
    <location>
        <begin position="1"/>
        <end position="173"/>
    </location>
</feature>
<feature type="compositionally biased region" description="Basic and acidic residues" evidence="2">
    <location>
        <begin position="1259"/>
        <end position="1272"/>
    </location>
</feature>
<dbReference type="PANTHER" id="PTHR45615:SF40">
    <property type="entry name" value="MYOSIN HEAVY CHAIN, NON-MUSCLE"/>
    <property type="match status" value="1"/>
</dbReference>
<feature type="compositionally biased region" description="Low complexity" evidence="2">
    <location>
        <begin position="1217"/>
        <end position="1228"/>
    </location>
</feature>
<feature type="compositionally biased region" description="Polar residues" evidence="2">
    <location>
        <begin position="1059"/>
        <end position="1095"/>
    </location>
</feature>
<feature type="region of interest" description="Disordered" evidence="2">
    <location>
        <begin position="937"/>
        <end position="961"/>
    </location>
</feature>
<dbReference type="Proteomes" id="UP000053411">
    <property type="component" value="Unassembled WGS sequence"/>
</dbReference>